<dbReference type="GO" id="GO:0003723">
    <property type="term" value="F:RNA binding"/>
    <property type="evidence" value="ECO:0007669"/>
    <property type="project" value="InterPro"/>
</dbReference>
<dbReference type="SMART" id="SM00248">
    <property type="entry name" value="ANK"/>
    <property type="match status" value="10"/>
</dbReference>
<evidence type="ECO:0000256" key="9">
    <source>
        <dbReference type="SAM" id="MobiDB-lite"/>
    </source>
</evidence>
<keyword evidence="3" id="KW-0597">Phosphoprotein</keyword>
<dbReference type="EMBL" id="JH793093">
    <property type="protein sequence ID" value="ELQ34777.1"/>
    <property type="molecule type" value="Genomic_DNA"/>
</dbReference>
<dbReference type="Proteomes" id="UP000011086">
    <property type="component" value="Unassembled WGS sequence"/>
</dbReference>
<feature type="repeat" description="ANK" evidence="8">
    <location>
        <begin position="1605"/>
        <end position="1637"/>
    </location>
</feature>
<protein>
    <recommendedName>
        <fullName evidence="10">Matrin-type domain-containing protein</fullName>
    </recommendedName>
</protein>
<evidence type="ECO:0000256" key="7">
    <source>
        <dbReference type="ARBA" id="ARBA00023242"/>
    </source>
</evidence>
<evidence type="ECO:0000259" key="10">
    <source>
        <dbReference type="PROSITE" id="PS50171"/>
    </source>
</evidence>
<dbReference type="InterPro" id="IPR036236">
    <property type="entry name" value="Znf_C2H2_sf"/>
</dbReference>
<dbReference type="InterPro" id="IPR036770">
    <property type="entry name" value="Ankyrin_rpt-contain_sf"/>
</dbReference>
<keyword evidence="4" id="KW-0479">Metal-binding</keyword>
<dbReference type="SMART" id="SM00355">
    <property type="entry name" value="ZnF_C2H2"/>
    <property type="match status" value="2"/>
</dbReference>
<dbReference type="SUPFAM" id="SSF48403">
    <property type="entry name" value="Ankyrin repeat"/>
    <property type="match status" value="1"/>
</dbReference>
<dbReference type="Pfam" id="PF12796">
    <property type="entry name" value="Ank_2"/>
    <property type="match status" value="1"/>
</dbReference>
<feature type="region of interest" description="Disordered" evidence="9">
    <location>
        <begin position="278"/>
        <end position="309"/>
    </location>
</feature>
<evidence type="ECO:0000256" key="1">
    <source>
        <dbReference type="ARBA" id="ARBA00004123"/>
    </source>
</evidence>
<dbReference type="Gene3D" id="1.25.40.20">
    <property type="entry name" value="Ankyrin repeat-containing domain"/>
    <property type="match status" value="3"/>
</dbReference>
<dbReference type="InterPro" id="IPR002110">
    <property type="entry name" value="Ankyrin_rpt"/>
</dbReference>
<evidence type="ECO:0000256" key="6">
    <source>
        <dbReference type="ARBA" id="ARBA00022833"/>
    </source>
</evidence>
<dbReference type="Pfam" id="PF16837">
    <property type="entry name" value="SF3A3"/>
    <property type="match status" value="1"/>
</dbReference>
<feature type="compositionally biased region" description="Acidic residues" evidence="9">
    <location>
        <begin position="384"/>
        <end position="394"/>
    </location>
</feature>
<comment type="similarity">
    <text evidence="2">Belongs to the SF3A3 family.</text>
</comment>
<dbReference type="SUPFAM" id="SSF57667">
    <property type="entry name" value="beta-beta-alpha zinc fingers"/>
    <property type="match status" value="1"/>
</dbReference>
<dbReference type="GO" id="GO:0000398">
    <property type="term" value="P:mRNA splicing, via spliceosome"/>
    <property type="evidence" value="ECO:0007669"/>
    <property type="project" value="InterPro"/>
</dbReference>
<evidence type="ECO:0000256" key="4">
    <source>
        <dbReference type="ARBA" id="ARBA00022723"/>
    </source>
</evidence>
<dbReference type="Pfam" id="PF12108">
    <property type="entry name" value="SF3a60_bindingd"/>
    <property type="match status" value="1"/>
</dbReference>
<reference evidence="11" key="1">
    <citation type="journal article" date="2012" name="PLoS Genet.">
        <title>Comparative analysis of the genomes of two field isolates of the rice blast fungus Magnaporthe oryzae.</title>
        <authorList>
            <person name="Xue M."/>
            <person name="Yang J."/>
            <person name="Li Z."/>
            <person name="Hu S."/>
            <person name="Yao N."/>
            <person name="Dean R.A."/>
            <person name="Zhao W."/>
            <person name="Shen M."/>
            <person name="Zhang H."/>
            <person name="Li C."/>
            <person name="Liu L."/>
            <person name="Cao L."/>
            <person name="Xu X."/>
            <person name="Xing Y."/>
            <person name="Hsiang T."/>
            <person name="Zhang Z."/>
            <person name="Xu J.R."/>
            <person name="Peng Y.L."/>
        </authorList>
    </citation>
    <scope>NUCLEOTIDE SEQUENCE</scope>
    <source>
        <strain evidence="11">Y34</strain>
    </source>
</reference>
<dbReference type="PROSITE" id="PS50171">
    <property type="entry name" value="ZF_MATRIN"/>
    <property type="match status" value="1"/>
</dbReference>
<name>A0AA97PHI7_PYRO3</name>
<dbReference type="InterPro" id="IPR000690">
    <property type="entry name" value="Matrin/U1-C_Znf_C2H2"/>
</dbReference>
<evidence type="ECO:0000256" key="8">
    <source>
        <dbReference type="PROSITE-ProRule" id="PRU00023"/>
    </source>
</evidence>
<gene>
    <name evidence="11" type="ORF">OOU_Y34scaffold00745g52</name>
</gene>
<feature type="compositionally biased region" description="Basic and acidic residues" evidence="9">
    <location>
        <begin position="278"/>
        <end position="288"/>
    </location>
</feature>
<dbReference type="InterPro" id="IPR031774">
    <property type="entry name" value="SF3A3_dom"/>
</dbReference>
<dbReference type="Gene3D" id="3.30.160.60">
    <property type="entry name" value="Classic Zinc Finger"/>
    <property type="match status" value="1"/>
</dbReference>
<dbReference type="PROSITE" id="PS50088">
    <property type="entry name" value="ANK_REPEAT"/>
    <property type="match status" value="1"/>
</dbReference>
<dbReference type="InterPro" id="IPR022755">
    <property type="entry name" value="Znf_C2H2_jaz"/>
</dbReference>
<dbReference type="PANTHER" id="PTHR12786:SF2">
    <property type="entry name" value="SPLICING FACTOR 3A SUBUNIT 3"/>
    <property type="match status" value="1"/>
</dbReference>
<organism evidence="11">
    <name type="scientific">Pyricularia oryzae (strain Y34)</name>
    <name type="common">Rice blast fungus</name>
    <name type="synonym">Magnaporthe oryzae</name>
    <dbReference type="NCBI Taxonomy" id="1143189"/>
    <lineage>
        <taxon>Eukaryota</taxon>
        <taxon>Fungi</taxon>
        <taxon>Dikarya</taxon>
        <taxon>Ascomycota</taxon>
        <taxon>Pezizomycotina</taxon>
        <taxon>Sordariomycetes</taxon>
        <taxon>Sordariomycetidae</taxon>
        <taxon>Magnaporthales</taxon>
        <taxon>Pyriculariaceae</taxon>
        <taxon>Pyricularia</taxon>
    </lineage>
</organism>
<feature type="compositionally biased region" description="Basic and acidic residues" evidence="9">
    <location>
        <begin position="1841"/>
        <end position="1850"/>
    </location>
</feature>
<feature type="region of interest" description="Disordered" evidence="9">
    <location>
        <begin position="1834"/>
        <end position="1869"/>
    </location>
</feature>
<feature type="region of interest" description="Disordered" evidence="9">
    <location>
        <begin position="1400"/>
        <end position="1420"/>
    </location>
</feature>
<dbReference type="Pfam" id="PF11931">
    <property type="entry name" value="SF3a60_Prp9_C"/>
    <property type="match status" value="1"/>
</dbReference>
<dbReference type="Pfam" id="PF12171">
    <property type="entry name" value="zf-C2H2_jaz"/>
    <property type="match status" value="1"/>
</dbReference>
<feature type="compositionally biased region" description="Polar residues" evidence="9">
    <location>
        <begin position="605"/>
        <end position="614"/>
    </location>
</feature>
<dbReference type="InterPro" id="IPR024598">
    <property type="entry name" value="SF3a60/Prp9_C"/>
</dbReference>
<feature type="region of interest" description="Disordered" evidence="9">
    <location>
        <begin position="2086"/>
        <end position="2145"/>
    </location>
</feature>
<dbReference type="GO" id="GO:0005681">
    <property type="term" value="C:spliceosomal complex"/>
    <property type="evidence" value="ECO:0007669"/>
    <property type="project" value="InterPro"/>
</dbReference>
<dbReference type="PROSITE" id="PS00028">
    <property type="entry name" value="ZINC_FINGER_C2H2_1"/>
    <property type="match status" value="1"/>
</dbReference>
<feature type="compositionally biased region" description="Basic and acidic residues" evidence="9">
    <location>
        <begin position="1857"/>
        <end position="1869"/>
    </location>
</feature>
<feature type="region of interest" description="Disordered" evidence="9">
    <location>
        <begin position="374"/>
        <end position="394"/>
    </location>
</feature>
<evidence type="ECO:0000256" key="5">
    <source>
        <dbReference type="ARBA" id="ARBA00022771"/>
    </source>
</evidence>
<dbReference type="InterPro" id="IPR051421">
    <property type="entry name" value="RNA_Proc_DNA_Dmg_Regulator"/>
</dbReference>
<evidence type="ECO:0000256" key="2">
    <source>
        <dbReference type="ARBA" id="ARBA00008776"/>
    </source>
</evidence>
<accession>A0AA97PHI7</accession>
<proteinExistence type="inferred from homology"/>
<sequence>MLLEDQRYVQEDLERLEQGITDRMSHEPTFIRDRLNRDHEVAQLLEQIQKQSSELISMYEDVNGLRSKEIQAIGSGDPFDEFYKQVEEIKEHHAKYPTEQAENPELRYRPGRDGPDPAQPYMVDMIFSGEEAFGKFFDLLAAHEAYINLPNVKHRSYLQYLEVFDDFAPGAGGVKRADKLTDQYFKYVGDLAEYLESFMRRARPLENLDKLFATFAADFEKLWEKDEVPHWGAEKPEANGSAPHATSTAEAVWCDACEKEFKNENVYKNHLTGRKHIKAAEQKAKRTEENDDASEAASTDAPTKGKKESAIRLKERAVAEREYRVTRLTEAMKTERDETKVNVERRQGMTERERQQELENLYNIMGSAITTYGAGGANGHQGGEGDEDEGEDGEEKIYNPLKLPLAWDGKPIPFWLYRLHGLGVEFPCEICGNFVYMGRRAYEKHFNEARHIYGLKCLGISNTSLFRDIISIEEALKLWDKIQRDRKRNMGDDGSVVQMEDAEGNVMPEKVYYDLQKQGLFRFLRARLDLGAKHRANWVFFSTPSNQTDGVVDGRAGSFETITAPGLIFLLFCLFSPQIGVAAVLLKRRVCMVFRCTVRPQTPPGTSSDCQSVFHTPISRDQPGKPGRRSLRHWKSVHISEKLPTTPDKLGRPCPIGMNGGESRVPHVRPRTNTISKWLHRPSLASSLQTFVSRLVWRFPYNLSSTKGAHNPHNTAMDFYKEKATQLLLEHREAHTNPDFSPLACSCQCTKFPKDGTFTYKEINHVMARIVDENGSVDLVNALIRMGADVNVTRRSSTSLWKKVARRHQTPERSDLLQVATVRCRPELVEVLAAQADQANLDNALRYAILRRDLHVLQVLLDAGADPAELHDDFEKAVMLGETEPIALLLAGPKKPCTDCISGALTVAIKDGASKILELCMAAGADPNYLGGQALVAAVEAKRSDYLEILLSSRRGRLAMMGSLDAAVGVAHQHLSRQDDETFRELLEMCLLSGAAGERTERLFTSGLVNCVKKKNQRLLDLILQYTQPIDPYHTLAVLEAIKTYQTVILAQLLRLKPSEDCLVAAMSQGMRVADSEVMFEIIALLLSLGARGPAVSAAFVTCVGLLGDNFDLLHVELGRLLLEQGDADVNYDDGAALRTAISASLMGIICDIMDRRPNQATLGAALPVAMGMEPSKKLDVIEMLLKAGARGPVVDCALVDAVNSAPKNTPLVKLLLTRASVNHQGGEALVSAIHNQDFDIIELILAQRPDREAMAAAAKASFLLPKNERRETIRVLISRFHIEHLNFCLKQAILSTKKDTDLVELLLVSGADPRCDGGACLKIAASSFDLALLELLAQKIGKDGRLFTEIFDHVISQGDEWLAHSHINVVELILRFGASGIVLSRALIDALQAMFPVRPGGSPRSRSPRSPMSPCRDSSAPPEAILDLLLGHGASTNYESGKSVQLVARNGDRHLLRKLLDTKNCASLQTATTALYAAISAGHTEARLLELIDVFTDKSTVAPDFSSQGVYDGMFPPLYLCLEKYPRSTVVMNRIISAGCDLSQTVKITYAPTSNGEVQEQSSDYEAANVLIWALLQSSSKTSSAVVAQLAKQGTDVNFVTEKSKVTPLIVAAKTNRPELVDEFLRLGARATVQDSLGRSALFYAARIGSHESVVLLLDKKLPINDGSLHEASRNFHVDVMHKLIEAGHDPDYRSNKHGGHTALTVMASRGIIPADPERAEAAVDILKRFNASPLLKVHGRTAVFMALDNIVDSAGPEAITTLLLDRLFWKTLNDEKNVYTDQQGYSFSPTMYIKKGLSRAHDSQHEVLLSLLRGQGAIDRFYASIEAEQQPVDAVGMPDEIREQEKERRARRLRQQREDDDHSRRLRMEEETTMHELRLSGARRFAEYDHTDRLADQHRRNRGLDHALDMQIELDKHLNGSTIRKGEADTTAAIEWNQHMDGEEMRRQKTESDFEYRIRGRTIQTMEERAELEMQGARYALEADKRARELALKQWNSSRVHEISLQKARGEAELNVWQRNALAAGETRDMRERDAVQSARDGRAMMDRWAQHNMQVVEKAGPGSAGGWVPPSAAVDMVASWTGASRNGRSAEPRSPGPMPTSGGGGGGAGGDGHLPPSARGYQAPRVSSVRVSEGPVRRAIAG</sequence>
<keyword evidence="5" id="KW-0863">Zinc-finger</keyword>
<dbReference type="InterPro" id="IPR021966">
    <property type="entry name" value="SF3a60_bindingd"/>
</dbReference>
<dbReference type="InterPro" id="IPR013087">
    <property type="entry name" value="Znf_C2H2_type"/>
</dbReference>
<feature type="compositionally biased region" description="Gly residues" evidence="9">
    <location>
        <begin position="2104"/>
        <end position="2115"/>
    </location>
</feature>
<keyword evidence="8" id="KW-0040">ANK repeat</keyword>
<evidence type="ECO:0000313" key="11">
    <source>
        <dbReference type="EMBL" id="ELQ34777.1"/>
    </source>
</evidence>
<feature type="region of interest" description="Disordered" evidence="9">
    <location>
        <begin position="605"/>
        <end position="630"/>
    </location>
</feature>
<dbReference type="PANTHER" id="PTHR12786">
    <property type="entry name" value="SPLICING FACTOR SF3A-RELATED"/>
    <property type="match status" value="1"/>
</dbReference>
<dbReference type="GO" id="GO:0008270">
    <property type="term" value="F:zinc ion binding"/>
    <property type="evidence" value="ECO:0007669"/>
    <property type="project" value="UniProtKB-KW"/>
</dbReference>
<evidence type="ECO:0000256" key="3">
    <source>
        <dbReference type="ARBA" id="ARBA00022553"/>
    </source>
</evidence>
<comment type="subcellular location">
    <subcellularLocation>
        <location evidence="1">Nucleus</location>
    </subcellularLocation>
</comment>
<feature type="domain" description="Matrin-type" evidence="10">
    <location>
        <begin position="426"/>
        <end position="457"/>
    </location>
</feature>
<keyword evidence="6" id="KW-0862">Zinc</keyword>
<keyword evidence="7" id="KW-0539">Nucleus</keyword>